<dbReference type="AlphaFoldDB" id="W6Q8I4"/>
<protein>
    <submittedName>
        <fullName evidence="1">Genomic scaffold, ProqFM164S02</fullName>
    </submittedName>
</protein>
<evidence type="ECO:0000313" key="1">
    <source>
        <dbReference type="EMBL" id="CDM30559.1"/>
    </source>
</evidence>
<dbReference type="EMBL" id="HG792016">
    <property type="protein sequence ID" value="CDM30559.1"/>
    <property type="molecule type" value="Genomic_DNA"/>
</dbReference>
<proteinExistence type="predicted"/>
<name>W6Q8I4_PENRF</name>
<accession>W6Q8I4</accession>
<reference evidence="1" key="1">
    <citation type="journal article" date="2014" name="Nat. Commun.">
        <title>Multiple recent horizontal transfers of a large genomic region in cheese making fungi.</title>
        <authorList>
            <person name="Cheeseman K."/>
            <person name="Ropars J."/>
            <person name="Renault P."/>
            <person name="Dupont J."/>
            <person name="Gouzy J."/>
            <person name="Branca A."/>
            <person name="Abraham A.L."/>
            <person name="Ceppi M."/>
            <person name="Conseiller E."/>
            <person name="Debuchy R."/>
            <person name="Malagnac F."/>
            <person name="Goarin A."/>
            <person name="Silar P."/>
            <person name="Lacoste S."/>
            <person name="Sallet E."/>
            <person name="Bensimon A."/>
            <person name="Giraud T."/>
            <person name="Brygoo Y."/>
        </authorList>
    </citation>
    <scope>NUCLEOTIDE SEQUENCE [LARGE SCALE GENOMIC DNA]</scope>
    <source>
        <strain evidence="1">FM164</strain>
    </source>
</reference>
<gene>
    <name evidence="1" type="ORF">PROQFM164_S02g000708</name>
</gene>
<sequence>MLYRNYNSQGRLPAPSATWAIGWLTGTGREMTHPISDVMSTRNSGPGDLPCQN</sequence>
<keyword evidence="2" id="KW-1185">Reference proteome</keyword>
<organism evidence="1 2">
    <name type="scientific">Penicillium roqueforti (strain FM164)</name>
    <dbReference type="NCBI Taxonomy" id="1365484"/>
    <lineage>
        <taxon>Eukaryota</taxon>
        <taxon>Fungi</taxon>
        <taxon>Dikarya</taxon>
        <taxon>Ascomycota</taxon>
        <taxon>Pezizomycotina</taxon>
        <taxon>Eurotiomycetes</taxon>
        <taxon>Eurotiomycetidae</taxon>
        <taxon>Eurotiales</taxon>
        <taxon>Aspergillaceae</taxon>
        <taxon>Penicillium</taxon>
    </lineage>
</organism>
<evidence type="ECO:0000313" key="2">
    <source>
        <dbReference type="Proteomes" id="UP000030686"/>
    </source>
</evidence>
<dbReference type="Proteomes" id="UP000030686">
    <property type="component" value="Unassembled WGS sequence"/>
</dbReference>